<keyword evidence="5" id="KW-0472">Membrane</keyword>
<dbReference type="PANTHER" id="PTHR11920">
    <property type="entry name" value="GUANYLYL CYCLASE"/>
    <property type="match status" value="1"/>
</dbReference>
<comment type="subcellular location">
    <subcellularLocation>
        <location evidence="1">Membrane</location>
    </subcellularLocation>
</comment>
<reference evidence="9" key="2">
    <citation type="submission" date="2021-09" db="EMBL/GenBank/DDBJ databases">
        <authorList>
            <person name="Jia N."/>
            <person name="Wang J."/>
            <person name="Shi W."/>
            <person name="Du L."/>
            <person name="Sun Y."/>
            <person name="Zhan W."/>
            <person name="Jiang J."/>
            <person name="Wang Q."/>
            <person name="Zhang B."/>
            <person name="Ji P."/>
            <person name="Sakyi L.B."/>
            <person name="Cui X."/>
            <person name="Yuan T."/>
            <person name="Jiang B."/>
            <person name="Yang W."/>
            <person name="Lam T.T.-Y."/>
            <person name="Chang Q."/>
            <person name="Ding S."/>
            <person name="Wang X."/>
            <person name="Zhu J."/>
            <person name="Ruan X."/>
            <person name="Zhao L."/>
            <person name="Wei J."/>
            <person name="Que T."/>
            <person name="Du C."/>
            <person name="Cheng J."/>
            <person name="Dai P."/>
            <person name="Han X."/>
            <person name="Huang E."/>
            <person name="Gao Y."/>
            <person name="Liu J."/>
            <person name="Shao H."/>
            <person name="Ye R."/>
            <person name="Li L."/>
            <person name="Wei W."/>
            <person name="Wang X."/>
            <person name="Wang C."/>
            <person name="Huo Q."/>
            <person name="Li W."/>
            <person name="Guo W."/>
            <person name="Chen H."/>
            <person name="Chen S."/>
            <person name="Zhou L."/>
            <person name="Zhou L."/>
            <person name="Ni X."/>
            <person name="Tian J."/>
            <person name="Zhou Y."/>
            <person name="Sheng Y."/>
            <person name="Liu T."/>
            <person name="Pan Y."/>
            <person name="Xia L."/>
            <person name="Li J."/>
            <person name="Zhao F."/>
            <person name="Cao W."/>
        </authorList>
    </citation>
    <scope>NUCLEOTIDE SEQUENCE</scope>
    <source>
        <strain evidence="9">Rsan-2018</strain>
        <tissue evidence="9">Larvae</tissue>
    </source>
</reference>
<evidence type="ECO:0000256" key="7">
    <source>
        <dbReference type="ARBA" id="ARBA00023239"/>
    </source>
</evidence>
<feature type="domain" description="Guanylate cyclase" evidence="8">
    <location>
        <begin position="44"/>
        <end position="72"/>
    </location>
</feature>
<name>A0A9D4PTS2_RHISA</name>
<protein>
    <recommendedName>
        <fullName evidence="8">Guanylate cyclase domain-containing protein</fullName>
    </recommendedName>
</protein>
<evidence type="ECO:0000256" key="5">
    <source>
        <dbReference type="ARBA" id="ARBA00023136"/>
    </source>
</evidence>
<dbReference type="PROSITE" id="PS50125">
    <property type="entry name" value="GUANYLATE_CYCLASE_2"/>
    <property type="match status" value="1"/>
</dbReference>
<dbReference type="SUPFAM" id="SSF55073">
    <property type="entry name" value="Nucleotide cyclase"/>
    <property type="match status" value="1"/>
</dbReference>
<evidence type="ECO:0000256" key="2">
    <source>
        <dbReference type="ARBA" id="ARBA00022692"/>
    </source>
</evidence>
<comment type="caution">
    <text evidence="9">The sequence shown here is derived from an EMBL/GenBank/DDBJ whole genome shotgun (WGS) entry which is preliminary data.</text>
</comment>
<evidence type="ECO:0000313" key="9">
    <source>
        <dbReference type="EMBL" id="KAH7952249.1"/>
    </source>
</evidence>
<keyword evidence="6" id="KW-0325">Glycoprotein</keyword>
<dbReference type="GO" id="GO:0004383">
    <property type="term" value="F:guanylate cyclase activity"/>
    <property type="evidence" value="ECO:0007669"/>
    <property type="project" value="TreeGrafter"/>
</dbReference>
<keyword evidence="7" id="KW-0456">Lyase</keyword>
<dbReference type="GO" id="GO:0004016">
    <property type="term" value="F:adenylate cyclase activity"/>
    <property type="evidence" value="ECO:0007669"/>
    <property type="project" value="TreeGrafter"/>
</dbReference>
<dbReference type="AlphaFoldDB" id="A0A9D4PTS2"/>
<evidence type="ECO:0000313" key="10">
    <source>
        <dbReference type="Proteomes" id="UP000821837"/>
    </source>
</evidence>
<proteinExistence type="predicted"/>
<dbReference type="EMBL" id="JABSTV010001251">
    <property type="protein sequence ID" value="KAH7952249.1"/>
    <property type="molecule type" value="Genomic_DNA"/>
</dbReference>
<dbReference type="InterPro" id="IPR001054">
    <property type="entry name" value="A/G_cyclase"/>
</dbReference>
<evidence type="ECO:0000256" key="4">
    <source>
        <dbReference type="ARBA" id="ARBA00022989"/>
    </source>
</evidence>
<keyword evidence="10" id="KW-1185">Reference proteome</keyword>
<dbReference type="Gene3D" id="3.30.70.1230">
    <property type="entry name" value="Nucleotide cyclase"/>
    <property type="match status" value="1"/>
</dbReference>
<dbReference type="GO" id="GO:0007168">
    <property type="term" value="P:receptor guanylyl cyclase signaling pathway"/>
    <property type="evidence" value="ECO:0007669"/>
    <property type="project" value="TreeGrafter"/>
</dbReference>
<dbReference type="GO" id="GO:0000166">
    <property type="term" value="F:nucleotide binding"/>
    <property type="evidence" value="ECO:0007669"/>
    <property type="project" value="UniProtKB-KW"/>
</dbReference>
<keyword evidence="3" id="KW-0547">Nucleotide-binding</keyword>
<keyword evidence="2" id="KW-0812">Transmembrane</keyword>
<evidence type="ECO:0000259" key="8">
    <source>
        <dbReference type="PROSITE" id="PS50125"/>
    </source>
</evidence>
<evidence type="ECO:0000256" key="3">
    <source>
        <dbReference type="ARBA" id="ARBA00022741"/>
    </source>
</evidence>
<dbReference type="PANTHER" id="PTHR11920:SF494">
    <property type="entry name" value="ATRIAL NATRIURETIC PEPTIDE RECEPTOR 2"/>
    <property type="match status" value="1"/>
</dbReference>
<accession>A0A9D4PTS2</accession>
<dbReference type="GO" id="GO:0005886">
    <property type="term" value="C:plasma membrane"/>
    <property type="evidence" value="ECO:0007669"/>
    <property type="project" value="TreeGrafter"/>
</dbReference>
<dbReference type="Pfam" id="PF00211">
    <property type="entry name" value="Guanylate_cyc"/>
    <property type="match status" value="1"/>
</dbReference>
<sequence>MWRQPVASPLQATISRPEHFGLEPVASQLIKGDAVTAESFESVTIYFSDIVGFTTLSAQSTPMQVSSTASQH</sequence>
<dbReference type="Proteomes" id="UP000821837">
    <property type="component" value="Chromosome 5"/>
</dbReference>
<dbReference type="InterPro" id="IPR050401">
    <property type="entry name" value="Cyclic_nucleotide_synthase"/>
</dbReference>
<evidence type="ECO:0000256" key="6">
    <source>
        <dbReference type="ARBA" id="ARBA00023180"/>
    </source>
</evidence>
<reference evidence="9" key="1">
    <citation type="journal article" date="2020" name="Cell">
        <title>Large-Scale Comparative Analyses of Tick Genomes Elucidate Their Genetic Diversity and Vector Capacities.</title>
        <authorList>
            <consortium name="Tick Genome and Microbiome Consortium (TIGMIC)"/>
            <person name="Jia N."/>
            <person name="Wang J."/>
            <person name="Shi W."/>
            <person name="Du L."/>
            <person name="Sun Y."/>
            <person name="Zhan W."/>
            <person name="Jiang J.F."/>
            <person name="Wang Q."/>
            <person name="Zhang B."/>
            <person name="Ji P."/>
            <person name="Bell-Sakyi L."/>
            <person name="Cui X.M."/>
            <person name="Yuan T.T."/>
            <person name="Jiang B.G."/>
            <person name="Yang W.F."/>
            <person name="Lam T.T."/>
            <person name="Chang Q.C."/>
            <person name="Ding S.J."/>
            <person name="Wang X.J."/>
            <person name="Zhu J.G."/>
            <person name="Ruan X.D."/>
            <person name="Zhao L."/>
            <person name="Wei J.T."/>
            <person name="Ye R.Z."/>
            <person name="Que T.C."/>
            <person name="Du C.H."/>
            <person name="Zhou Y.H."/>
            <person name="Cheng J.X."/>
            <person name="Dai P.F."/>
            <person name="Guo W.B."/>
            <person name="Han X.H."/>
            <person name="Huang E.J."/>
            <person name="Li L.F."/>
            <person name="Wei W."/>
            <person name="Gao Y.C."/>
            <person name="Liu J.Z."/>
            <person name="Shao H.Z."/>
            <person name="Wang X."/>
            <person name="Wang C.C."/>
            <person name="Yang T.C."/>
            <person name="Huo Q.B."/>
            <person name="Li W."/>
            <person name="Chen H.Y."/>
            <person name="Chen S.E."/>
            <person name="Zhou L.G."/>
            <person name="Ni X.B."/>
            <person name="Tian J.H."/>
            <person name="Sheng Y."/>
            <person name="Liu T."/>
            <person name="Pan Y.S."/>
            <person name="Xia L.Y."/>
            <person name="Li J."/>
            <person name="Zhao F."/>
            <person name="Cao W.C."/>
        </authorList>
    </citation>
    <scope>NUCLEOTIDE SEQUENCE</scope>
    <source>
        <strain evidence="9">Rsan-2018</strain>
    </source>
</reference>
<evidence type="ECO:0000256" key="1">
    <source>
        <dbReference type="ARBA" id="ARBA00004370"/>
    </source>
</evidence>
<dbReference type="GO" id="GO:0035556">
    <property type="term" value="P:intracellular signal transduction"/>
    <property type="evidence" value="ECO:0007669"/>
    <property type="project" value="InterPro"/>
</dbReference>
<keyword evidence="4" id="KW-1133">Transmembrane helix</keyword>
<organism evidence="9 10">
    <name type="scientific">Rhipicephalus sanguineus</name>
    <name type="common">Brown dog tick</name>
    <name type="synonym">Ixodes sanguineus</name>
    <dbReference type="NCBI Taxonomy" id="34632"/>
    <lineage>
        <taxon>Eukaryota</taxon>
        <taxon>Metazoa</taxon>
        <taxon>Ecdysozoa</taxon>
        <taxon>Arthropoda</taxon>
        <taxon>Chelicerata</taxon>
        <taxon>Arachnida</taxon>
        <taxon>Acari</taxon>
        <taxon>Parasitiformes</taxon>
        <taxon>Ixodida</taxon>
        <taxon>Ixodoidea</taxon>
        <taxon>Ixodidae</taxon>
        <taxon>Rhipicephalinae</taxon>
        <taxon>Rhipicephalus</taxon>
        <taxon>Rhipicephalus</taxon>
    </lineage>
</organism>
<dbReference type="InterPro" id="IPR029787">
    <property type="entry name" value="Nucleotide_cyclase"/>
</dbReference>
<dbReference type="GO" id="GO:0001653">
    <property type="term" value="F:peptide receptor activity"/>
    <property type="evidence" value="ECO:0007669"/>
    <property type="project" value="TreeGrafter"/>
</dbReference>
<gene>
    <name evidence="9" type="ORF">HPB52_020900</name>
</gene>